<accession>A0A2G5K9D9</accession>
<reference evidence="2 3" key="1">
    <citation type="submission" date="2016-08" db="EMBL/GenBank/DDBJ databases">
        <title>Draft genome of Amylibacter sp. strain 4G11.</title>
        <authorList>
            <person name="Wong S.-K."/>
            <person name="Hamasaki K."/>
            <person name="Yoshizawa S."/>
        </authorList>
    </citation>
    <scope>NUCLEOTIDE SEQUENCE [LARGE SCALE GENOMIC DNA]</scope>
    <source>
        <strain evidence="2 3">4G11</strain>
    </source>
</reference>
<keyword evidence="1" id="KW-0472">Membrane</keyword>
<dbReference type="Proteomes" id="UP000231516">
    <property type="component" value="Unassembled WGS sequence"/>
</dbReference>
<feature type="transmembrane region" description="Helical" evidence="1">
    <location>
        <begin position="87"/>
        <end position="105"/>
    </location>
</feature>
<protein>
    <recommendedName>
        <fullName evidence="4">DUF304 domain-containing protein</fullName>
    </recommendedName>
</protein>
<evidence type="ECO:0000313" key="2">
    <source>
        <dbReference type="EMBL" id="PIB26137.1"/>
    </source>
</evidence>
<dbReference type="AlphaFoldDB" id="A0A2G5K9D9"/>
<gene>
    <name evidence="2" type="ORF">BFP76_14370</name>
</gene>
<comment type="caution">
    <text evidence="2">The sequence shown here is derived from an EMBL/GenBank/DDBJ whole genome shotgun (WGS) entry which is preliminary data.</text>
</comment>
<dbReference type="OrthoDB" id="8478949at2"/>
<organism evidence="2 3">
    <name type="scientific">Paramylibacter kogurei</name>
    <dbReference type="NCBI Taxonomy" id="1889778"/>
    <lineage>
        <taxon>Bacteria</taxon>
        <taxon>Pseudomonadati</taxon>
        <taxon>Pseudomonadota</taxon>
        <taxon>Alphaproteobacteria</taxon>
        <taxon>Rhodobacterales</taxon>
        <taxon>Paracoccaceae</taxon>
        <taxon>Paramylibacter</taxon>
    </lineage>
</organism>
<keyword evidence="1" id="KW-1133">Transmembrane helix</keyword>
<dbReference type="EMBL" id="MDGM01000007">
    <property type="protein sequence ID" value="PIB26137.1"/>
    <property type="molecule type" value="Genomic_DNA"/>
</dbReference>
<keyword evidence="1" id="KW-0812">Transmembrane</keyword>
<keyword evidence="3" id="KW-1185">Reference proteome</keyword>
<sequence length="170" mass="18644">MNRKVDNDKESDDTPAEIVSDMIDNRPIAPLSTAWPPKLDPQETIMFRGKFSSQAWVKNNVFTVFGVAAVGMILAMASDLIVDLRTVNLVIAALTMGTVITFLLNRKQEWLITDRAVYVKHGHPVQLSSIRKIQGFGATVRFTGRAGSGRNLIGVENAAEMRAKLTGQSS</sequence>
<evidence type="ECO:0000313" key="3">
    <source>
        <dbReference type="Proteomes" id="UP000231516"/>
    </source>
</evidence>
<feature type="transmembrane region" description="Helical" evidence="1">
    <location>
        <begin position="60"/>
        <end position="81"/>
    </location>
</feature>
<evidence type="ECO:0008006" key="4">
    <source>
        <dbReference type="Google" id="ProtNLM"/>
    </source>
</evidence>
<name>A0A2G5K9D9_9RHOB</name>
<dbReference type="RefSeq" id="WP_099591883.1">
    <property type="nucleotide sequence ID" value="NZ_MDGM01000007.1"/>
</dbReference>
<evidence type="ECO:0000256" key="1">
    <source>
        <dbReference type="SAM" id="Phobius"/>
    </source>
</evidence>
<proteinExistence type="predicted"/>